<dbReference type="Gene3D" id="1.10.3350.10">
    <property type="entry name" value="HP0242-like domain"/>
    <property type="match status" value="1"/>
</dbReference>
<dbReference type="InterPro" id="IPR018563">
    <property type="entry name" value="DUF2018"/>
</dbReference>
<organism evidence="1 2">
    <name type="scientific">Sulfurimonas sediminis</name>
    <dbReference type="NCBI Taxonomy" id="2590020"/>
    <lineage>
        <taxon>Bacteria</taxon>
        <taxon>Pseudomonadati</taxon>
        <taxon>Campylobacterota</taxon>
        <taxon>Epsilonproteobacteria</taxon>
        <taxon>Campylobacterales</taxon>
        <taxon>Sulfurimonadaceae</taxon>
        <taxon>Sulfurimonas</taxon>
    </lineage>
</organism>
<dbReference type="EMBL" id="CP041235">
    <property type="protein sequence ID" value="QOP43890.1"/>
    <property type="molecule type" value="Genomic_DNA"/>
</dbReference>
<sequence length="95" mass="10700">MSYSALFEDEDDIFGGSPRSKFMDVVFNANNDIVRQELEKFVEKVAAMELMLQEEVGDDIDTAVARYKASHLDEVATKAKSIYIELMGDILSQSE</sequence>
<accession>A0A7M1B2L7</accession>
<dbReference type="AlphaFoldDB" id="A0A7M1B2L7"/>
<reference evidence="1 2" key="1">
    <citation type="submission" date="2019-06" db="EMBL/GenBank/DDBJ databases">
        <title>Sulfurimonas gotlandica sp. nov., a chemoautotrophic and psychrotolerant epsilonproteobacterium isolated from a pelagic redoxcline, and an emended description of the genus Sulfurimonas.</title>
        <authorList>
            <person name="Wang S."/>
            <person name="Jiang L."/>
            <person name="Shao Z."/>
        </authorList>
    </citation>
    <scope>NUCLEOTIDE SEQUENCE [LARGE SCALE GENOMIC DNA]</scope>
    <source>
        <strain evidence="1 2">S2-6</strain>
    </source>
</reference>
<dbReference type="InterPro" id="IPR023126">
    <property type="entry name" value="HP0242-like_sf"/>
</dbReference>
<gene>
    <name evidence="1" type="ORF">FJR45_07980</name>
</gene>
<dbReference type="SUPFAM" id="SSF158752">
    <property type="entry name" value="HP0242-like"/>
    <property type="match status" value="1"/>
</dbReference>
<evidence type="ECO:0000313" key="2">
    <source>
        <dbReference type="Proteomes" id="UP000593719"/>
    </source>
</evidence>
<dbReference type="KEGG" id="ssei:FJR45_07980"/>
<evidence type="ECO:0000313" key="1">
    <source>
        <dbReference type="EMBL" id="QOP43890.1"/>
    </source>
</evidence>
<name>A0A7M1B2L7_9BACT</name>
<dbReference type="Proteomes" id="UP000593719">
    <property type="component" value="Chromosome"/>
</dbReference>
<keyword evidence="2" id="KW-1185">Reference proteome</keyword>
<proteinExistence type="predicted"/>
<dbReference type="RefSeq" id="WP_193150076.1">
    <property type="nucleotide sequence ID" value="NZ_CP041235.1"/>
</dbReference>
<dbReference type="Pfam" id="PF09442">
    <property type="entry name" value="DUF2018"/>
    <property type="match status" value="1"/>
</dbReference>
<protein>
    <submittedName>
        <fullName evidence="1">DUF2018 family protein</fullName>
    </submittedName>
</protein>